<dbReference type="RefSeq" id="WP_330792759.1">
    <property type="nucleotide sequence ID" value="NZ_JAZEWV010000001.1"/>
</dbReference>
<name>A0ABU7P6E7_9ACTN</name>
<evidence type="ECO:0000259" key="2">
    <source>
        <dbReference type="SMART" id="SM00014"/>
    </source>
</evidence>
<keyword evidence="1" id="KW-1133">Transmembrane helix</keyword>
<feature type="transmembrane region" description="Helical" evidence="1">
    <location>
        <begin position="20"/>
        <end position="41"/>
    </location>
</feature>
<accession>A0ABU7P6E7</accession>
<dbReference type="EMBL" id="JAZEWV010000001">
    <property type="protein sequence ID" value="MEE4540904.1"/>
    <property type="molecule type" value="Genomic_DNA"/>
</dbReference>
<feature type="transmembrane region" description="Helical" evidence="1">
    <location>
        <begin position="113"/>
        <end position="132"/>
    </location>
</feature>
<evidence type="ECO:0000256" key="1">
    <source>
        <dbReference type="SAM" id="Phobius"/>
    </source>
</evidence>
<feature type="domain" description="Phosphatidic acid phosphatase type 2/haloperoxidase" evidence="2">
    <location>
        <begin position="116"/>
        <end position="227"/>
    </location>
</feature>
<dbReference type="InterPro" id="IPR036938">
    <property type="entry name" value="PAP2/HPO_sf"/>
</dbReference>
<keyword evidence="1" id="KW-0812">Transmembrane</keyword>
<feature type="transmembrane region" description="Helical" evidence="1">
    <location>
        <begin position="152"/>
        <end position="174"/>
    </location>
</feature>
<proteinExistence type="predicted"/>
<evidence type="ECO:0000313" key="3">
    <source>
        <dbReference type="EMBL" id="MEE4540904.1"/>
    </source>
</evidence>
<dbReference type="InterPro" id="IPR000326">
    <property type="entry name" value="PAP2/HPO"/>
</dbReference>
<comment type="caution">
    <text evidence="3">The sequence shown here is derived from an EMBL/GenBank/DDBJ whole genome shotgun (WGS) entry which is preliminary data.</text>
</comment>
<feature type="transmembrane region" description="Helical" evidence="1">
    <location>
        <begin position="213"/>
        <end position="233"/>
    </location>
</feature>
<feature type="transmembrane region" description="Helical" evidence="1">
    <location>
        <begin position="181"/>
        <end position="201"/>
    </location>
</feature>
<dbReference type="Pfam" id="PF01569">
    <property type="entry name" value="PAP2"/>
    <property type="match status" value="1"/>
</dbReference>
<dbReference type="Proteomes" id="UP001344658">
    <property type="component" value="Unassembled WGS sequence"/>
</dbReference>
<protein>
    <submittedName>
        <fullName evidence="3">Phosphatase PAP2 family protein</fullName>
    </submittedName>
</protein>
<reference evidence="3 4" key="1">
    <citation type="submission" date="2023-12" db="EMBL/GenBank/DDBJ databases">
        <title>Streptomyces sp. V4-01.</title>
        <authorList>
            <person name="Somphong A."/>
            <person name="Phongsopitanun W."/>
        </authorList>
    </citation>
    <scope>NUCLEOTIDE SEQUENCE [LARGE SCALE GENOMIC DNA]</scope>
    <source>
        <strain evidence="3 4">V4-01</strain>
    </source>
</reference>
<keyword evidence="4" id="KW-1185">Reference proteome</keyword>
<gene>
    <name evidence="3" type="ORF">V2S66_02845</name>
</gene>
<dbReference type="SUPFAM" id="SSF48317">
    <property type="entry name" value="Acid phosphatase/Vanadium-dependent haloperoxidase"/>
    <property type="match status" value="1"/>
</dbReference>
<sequence>MRYGDRPGRPGTIPPVPGRLNFLLTLVCAAAALGAAGFALLTWQVSAGGALVARDGGVLRWFQRAAASASGLDTPAHYLCKLGNVQVAVPVLLVAVGYAGWAGRAAGAPRWWLPPAAGALAMCAVPLVVVVVKDAVHRPAPGSTVPDPGGYGWFPSGHTATSAVAFGAAALLVLPWLHGRAARLTVLAGTPVLLFAVGFALVWCDYHWPLDVLASWCLTLTLLSGVVAAQLVAARSAVGGEAQVDAPV</sequence>
<dbReference type="Gene3D" id="1.20.144.10">
    <property type="entry name" value="Phosphatidic acid phosphatase type 2/haloperoxidase"/>
    <property type="match status" value="1"/>
</dbReference>
<dbReference type="SMART" id="SM00014">
    <property type="entry name" value="acidPPc"/>
    <property type="match status" value="1"/>
</dbReference>
<feature type="transmembrane region" description="Helical" evidence="1">
    <location>
        <begin position="82"/>
        <end position="101"/>
    </location>
</feature>
<organism evidence="3 4">
    <name type="scientific">Actinacidiphila polyblastidii</name>
    <dbReference type="NCBI Taxonomy" id="3110430"/>
    <lineage>
        <taxon>Bacteria</taxon>
        <taxon>Bacillati</taxon>
        <taxon>Actinomycetota</taxon>
        <taxon>Actinomycetes</taxon>
        <taxon>Kitasatosporales</taxon>
        <taxon>Streptomycetaceae</taxon>
        <taxon>Actinacidiphila</taxon>
    </lineage>
</organism>
<evidence type="ECO:0000313" key="4">
    <source>
        <dbReference type="Proteomes" id="UP001344658"/>
    </source>
</evidence>
<keyword evidence="1" id="KW-0472">Membrane</keyword>